<dbReference type="CDD" id="cd00610">
    <property type="entry name" value="OAT_like"/>
    <property type="match status" value="1"/>
</dbReference>
<dbReference type="InterPro" id="IPR015422">
    <property type="entry name" value="PyrdxlP-dep_Trfase_small"/>
</dbReference>
<evidence type="ECO:0000256" key="4">
    <source>
        <dbReference type="ARBA" id="ARBA00008954"/>
    </source>
</evidence>
<dbReference type="SUPFAM" id="SSF53383">
    <property type="entry name" value="PLP-dependent transferases"/>
    <property type="match status" value="1"/>
</dbReference>
<evidence type="ECO:0000256" key="5">
    <source>
        <dbReference type="ARBA" id="ARBA00013155"/>
    </source>
</evidence>
<dbReference type="InterPro" id="IPR049704">
    <property type="entry name" value="Aminotrans_3_PPA_site"/>
</dbReference>
<keyword evidence="8 12" id="KW-0808">Transferase</keyword>
<dbReference type="RefSeq" id="WP_083108988.1">
    <property type="nucleotide sequence ID" value="NZ_CP020569.1"/>
</dbReference>
<comment type="pathway">
    <text evidence="3 12">Amine and polyamine biosynthesis; ectoine biosynthesis; L-ectoine from L-aspartate 4-semialdehyde: step 1/3.</text>
</comment>
<evidence type="ECO:0000256" key="7">
    <source>
        <dbReference type="ARBA" id="ARBA00022576"/>
    </source>
</evidence>
<dbReference type="NCBIfam" id="NF006733">
    <property type="entry name" value="PRK09264.1"/>
    <property type="match status" value="1"/>
</dbReference>
<dbReference type="InterPro" id="IPR012773">
    <property type="entry name" value="Ectoine_EctB"/>
</dbReference>
<dbReference type="KEGG" id="sgv:B1H19_35580"/>
<comment type="function">
    <text evidence="2 12">Catalyzes reversively the conversion of L-aspartate beta-semialdehyde (ASA) to L-2,4-diaminobutyrate (DABA) by transamination with L-glutamate.</text>
</comment>
<evidence type="ECO:0000313" key="13">
    <source>
        <dbReference type="EMBL" id="ARF58796.1"/>
    </source>
</evidence>
<evidence type="ECO:0000256" key="1">
    <source>
        <dbReference type="ARBA" id="ARBA00001933"/>
    </source>
</evidence>
<dbReference type="PANTHER" id="PTHR43552:SF2">
    <property type="entry name" value="DIAMINOBUTYRATE--2-OXOGLUTARATE TRANSAMINASE"/>
    <property type="match status" value="1"/>
</dbReference>
<keyword evidence="14" id="KW-1185">Reference proteome</keyword>
<reference evidence="13 14" key="1">
    <citation type="submission" date="2017-04" db="EMBL/GenBank/DDBJ databases">
        <title>Complete Genome Sequence of Streptomyces gilvosporeus F607, a Capable Producer of Natamycin.</title>
        <authorList>
            <person name="Zong G."/>
            <person name="Zhong C."/>
            <person name="Fu J."/>
            <person name="Qin R."/>
            <person name="Cao G."/>
        </authorList>
    </citation>
    <scope>NUCLEOTIDE SEQUENCE [LARGE SCALE GENOMIC DNA]</scope>
    <source>
        <strain evidence="13 14">F607</strain>
    </source>
</reference>
<evidence type="ECO:0000256" key="10">
    <source>
        <dbReference type="ARBA" id="ARBA00049111"/>
    </source>
</evidence>
<name>A0A1V0U0U4_9ACTN</name>
<dbReference type="GO" id="GO:0030170">
    <property type="term" value="F:pyridoxal phosphate binding"/>
    <property type="evidence" value="ECO:0007669"/>
    <property type="project" value="InterPro"/>
</dbReference>
<dbReference type="GO" id="GO:0019491">
    <property type="term" value="P:ectoine biosynthetic process"/>
    <property type="evidence" value="ECO:0007669"/>
    <property type="project" value="UniProtKB-UniPathway"/>
</dbReference>
<evidence type="ECO:0000313" key="14">
    <source>
        <dbReference type="Proteomes" id="UP000192726"/>
    </source>
</evidence>
<dbReference type="EC" id="2.6.1.76" evidence="5 12"/>
<dbReference type="InterPro" id="IPR015421">
    <property type="entry name" value="PyrdxlP-dep_Trfase_major"/>
</dbReference>
<dbReference type="EMBL" id="CP020569">
    <property type="protein sequence ID" value="ARF58796.1"/>
    <property type="molecule type" value="Genomic_DNA"/>
</dbReference>
<keyword evidence="7 12" id="KW-0032">Aminotransferase</keyword>
<dbReference type="OrthoDB" id="9801052at2"/>
<dbReference type="Gene3D" id="3.90.1150.10">
    <property type="entry name" value="Aspartate Aminotransferase, domain 1"/>
    <property type="match status" value="1"/>
</dbReference>
<dbReference type="GO" id="GO:0045303">
    <property type="term" value="F:diaminobutyrate-2-oxoglutarate transaminase activity"/>
    <property type="evidence" value="ECO:0007669"/>
    <property type="project" value="UniProtKB-EC"/>
</dbReference>
<dbReference type="Gene3D" id="3.40.640.10">
    <property type="entry name" value="Type I PLP-dependent aspartate aminotransferase-like (Major domain)"/>
    <property type="match status" value="1"/>
</dbReference>
<comment type="cofactor">
    <cofactor evidence="1 12">
        <name>pyridoxal 5'-phosphate</name>
        <dbReference type="ChEBI" id="CHEBI:597326"/>
    </cofactor>
</comment>
<sequence>MNDASRSAHTDWPFDDLESNVRTYCRRFPAVFSRAQGHLMWDSTGKCYVDFISGAGALNYGHNHPALKHALINYLLSDGPIQSLDLHTEGKGVFLTKLQDVILDPRGLDYKVQFTGPTGANTVEAAFKVARRATERQTVIAFTNGFHGGSLGALAASSNRAKRRAAGTGLGDVVHMPYEGYLHGSFDTAAYLEAVLDDPSSGVDLPAAIVLETVQGEGGLGTASTAWLQRIAEIAASRGILLIVDDIQAGCGRTGTFFSFEEAGITPDLICLSKSIGGYGLPLGLTLIRPQYDVLEPGAHAGTFRGQNLSFIAGAAALDLWSDPEFARSVADRADQLDQQLVTWGRQFPLLGPEPMGRGMFRGLAFTENRLAGEVSQAAFERGLLLETSGARGNVLKVMPPITIGKEDLATGLDLLEDVLRELNVEK</sequence>
<dbReference type="GO" id="GO:0047307">
    <property type="term" value="F:diaminobutyrate-pyruvate transaminase activity"/>
    <property type="evidence" value="ECO:0007669"/>
    <property type="project" value="InterPro"/>
</dbReference>
<accession>A0A1V0U0U4</accession>
<dbReference type="Proteomes" id="UP000192726">
    <property type="component" value="Chromosome"/>
</dbReference>
<comment type="catalytic activity">
    <reaction evidence="10 12">
        <text>L-2,4-diaminobutanoate + 2-oxoglutarate = L-aspartate 4-semialdehyde + L-glutamate</text>
        <dbReference type="Rhea" id="RHEA:11160"/>
        <dbReference type="ChEBI" id="CHEBI:16810"/>
        <dbReference type="ChEBI" id="CHEBI:29985"/>
        <dbReference type="ChEBI" id="CHEBI:58761"/>
        <dbReference type="ChEBI" id="CHEBI:537519"/>
        <dbReference type="EC" id="2.6.1.76"/>
    </reaction>
</comment>
<evidence type="ECO:0000256" key="8">
    <source>
        <dbReference type="ARBA" id="ARBA00022679"/>
    </source>
</evidence>
<dbReference type="UniPathway" id="UPA00067">
    <property type="reaction ID" value="UER00121"/>
</dbReference>
<evidence type="ECO:0000256" key="11">
    <source>
        <dbReference type="RuleBase" id="RU003560"/>
    </source>
</evidence>
<dbReference type="Pfam" id="PF00202">
    <property type="entry name" value="Aminotran_3"/>
    <property type="match status" value="1"/>
</dbReference>
<evidence type="ECO:0000256" key="2">
    <source>
        <dbReference type="ARBA" id="ARBA00002189"/>
    </source>
</evidence>
<evidence type="ECO:0000256" key="3">
    <source>
        <dbReference type="ARBA" id="ARBA00004946"/>
    </source>
</evidence>
<dbReference type="AlphaFoldDB" id="A0A1V0U0U4"/>
<evidence type="ECO:0000256" key="9">
    <source>
        <dbReference type="ARBA" id="ARBA00022898"/>
    </source>
</evidence>
<evidence type="ECO:0000256" key="12">
    <source>
        <dbReference type="RuleBase" id="RU365034"/>
    </source>
</evidence>
<dbReference type="InterPro" id="IPR004637">
    <property type="entry name" value="Dat"/>
</dbReference>
<proteinExistence type="inferred from homology"/>
<dbReference type="NCBIfam" id="TIGR00709">
    <property type="entry name" value="dat"/>
    <property type="match status" value="1"/>
</dbReference>
<protein>
    <recommendedName>
        <fullName evidence="6 12">Diaminobutyrate--2-oxoglutarate transaminase</fullName>
        <ecNumber evidence="5 12">2.6.1.76</ecNumber>
    </recommendedName>
    <alternativeName>
        <fullName evidence="12">DABA aminotransferase</fullName>
    </alternativeName>
</protein>
<dbReference type="PIRSF" id="PIRSF000521">
    <property type="entry name" value="Transaminase_4ab_Lys_Orn"/>
    <property type="match status" value="1"/>
</dbReference>
<dbReference type="NCBIfam" id="TIGR02407">
    <property type="entry name" value="ectoine_ectB"/>
    <property type="match status" value="1"/>
</dbReference>
<dbReference type="PANTHER" id="PTHR43552">
    <property type="entry name" value="DIAMINOBUTYRATE--2-OXOGLUTARATE AMINOTRANSFERASE"/>
    <property type="match status" value="1"/>
</dbReference>
<keyword evidence="9 11" id="KW-0663">Pyridoxal phosphate</keyword>
<comment type="similarity">
    <text evidence="4 11">Belongs to the class-III pyridoxal-phosphate-dependent aminotransferase family.</text>
</comment>
<gene>
    <name evidence="13" type="ORF">B1H19_35580</name>
</gene>
<dbReference type="PROSITE" id="PS00600">
    <property type="entry name" value="AA_TRANSFER_CLASS_3"/>
    <property type="match status" value="1"/>
</dbReference>
<evidence type="ECO:0000256" key="6">
    <source>
        <dbReference type="ARBA" id="ARBA00014798"/>
    </source>
</evidence>
<dbReference type="InterPro" id="IPR015424">
    <property type="entry name" value="PyrdxlP-dep_Trfase"/>
</dbReference>
<organism evidence="13 14">
    <name type="scientific">Streptomyces gilvosporeus</name>
    <dbReference type="NCBI Taxonomy" id="553510"/>
    <lineage>
        <taxon>Bacteria</taxon>
        <taxon>Bacillati</taxon>
        <taxon>Actinomycetota</taxon>
        <taxon>Actinomycetes</taxon>
        <taxon>Kitasatosporales</taxon>
        <taxon>Streptomycetaceae</taxon>
        <taxon>Streptomyces</taxon>
    </lineage>
</organism>
<dbReference type="STRING" id="553510.B1H19_35580"/>
<dbReference type="InterPro" id="IPR005814">
    <property type="entry name" value="Aminotrans_3"/>
</dbReference>